<feature type="transmembrane region" description="Helical" evidence="1">
    <location>
        <begin position="279"/>
        <end position="298"/>
    </location>
</feature>
<keyword evidence="1" id="KW-0812">Transmembrane</keyword>
<comment type="caution">
    <text evidence="3">The sequence shown here is derived from an EMBL/GenBank/DDBJ whole genome shotgun (WGS) entry which is preliminary data.</text>
</comment>
<accession>A0A2H0WC71</accession>
<evidence type="ECO:0000313" key="3">
    <source>
        <dbReference type="EMBL" id="PIS09499.1"/>
    </source>
</evidence>
<evidence type="ECO:0000259" key="2">
    <source>
        <dbReference type="Pfam" id="PF00188"/>
    </source>
</evidence>
<protein>
    <recommendedName>
        <fullName evidence="2">SCP domain-containing protein</fullName>
    </recommendedName>
</protein>
<dbReference type="AlphaFoldDB" id="A0A2H0WC71"/>
<dbReference type="InterPro" id="IPR035940">
    <property type="entry name" value="CAP_sf"/>
</dbReference>
<feature type="domain" description="SCP" evidence="2">
    <location>
        <begin position="67"/>
        <end position="172"/>
    </location>
</feature>
<dbReference type="CDD" id="cd05379">
    <property type="entry name" value="CAP_bacterial"/>
    <property type="match status" value="1"/>
</dbReference>
<evidence type="ECO:0000256" key="1">
    <source>
        <dbReference type="SAM" id="Phobius"/>
    </source>
</evidence>
<organism evidence="3 4">
    <name type="scientific">Candidatus Beckwithbacteria bacterium CG10_big_fil_rev_8_21_14_0_10_34_10</name>
    <dbReference type="NCBI Taxonomy" id="1974495"/>
    <lineage>
        <taxon>Bacteria</taxon>
        <taxon>Candidatus Beckwithiibacteriota</taxon>
    </lineage>
</organism>
<feature type="transmembrane region" description="Helical" evidence="1">
    <location>
        <begin position="247"/>
        <end position="267"/>
    </location>
</feature>
<dbReference type="SUPFAM" id="SSF55797">
    <property type="entry name" value="PR-1-like"/>
    <property type="match status" value="1"/>
</dbReference>
<name>A0A2H0WC71_9BACT</name>
<sequence length="301" mass="33670">MEDMLAKLHYLFLPQEKNNQKAKSLHLSSLLVFLFLVIVFQSTLTLIDRFKPGVLGFASNVAPQALLDLTNQERALNNLPPLKLNRLLSEAAQQKAATMFSYGCWSHNCNQKDPWWFFKNVGYDYSYAGENLARDFGESGNVVKAWMDSPTHRDNILNSHYDEIGFAVVNGVLNGEETTLVVQLFGSQDIAGQITSGTKDLTMKTEKTLGEKETALTGETLLVQTEPVGGLRGKRFNLSSFSLTKTFSLILISLLALVLLIDSILIYRQRIVRISGKSFIHLSFFIIILLSVLLSYPGQIM</sequence>
<keyword evidence="1" id="KW-0472">Membrane</keyword>
<keyword evidence="1" id="KW-1133">Transmembrane helix</keyword>
<dbReference type="PANTHER" id="PTHR31157">
    <property type="entry name" value="SCP DOMAIN-CONTAINING PROTEIN"/>
    <property type="match status" value="1"/>
</dbReference>
<feature type="transmembrane region" description="Helical" evidence="1">
    <location>
        <begin position="27"/>
        <end position="47"/>
    </location>
</feature>
<dbReference type="Gene3D" id="3.40.33.10">
    <property type="entry name" value="CAP"/>
    <property type="match status" value="1"/>
</dbReference>
<reference evidence="4" key="1">
    <citation type="submission" date="2017-09" db="EMBL/GenBank/DDBJ databases">
        <title>Depth-based differentiation of microbial function through sediment-hosted aquifers and enrichment of novel symbionts in the deep terrestrial subsurface.</title>
        <authorList>
            <person name="Probst A.J."/>
            <person name="Ladd B."/>
            <person name="Jarett J.K."/>
            <person name="Geller-Mcgrath D.E."/>
            <person name="Sieber C.M.K."/>
            <person name="Emerson J.B."/>
            <person name="Anantharaman K."/>
            <person name="Thomas B.C."/>
            <person name="Malmstrom R."/>
            <person name="Stieglmeier M."/>
            <person name="Klingl A."/>
            <person name="Woyke T."/>
            <person name="Ryan C.M."/>
            <person name="Banfield J.F."/>
        </authorList>
    </citation>
    <scope>NUCLEOTIDE SEQUENCE [LARGE SCALE GENOMIC DNA]</scope>
</reference>
<dbReference type="Proteomes" id="UP000230093">
    <property type="component" value="Unassembled WGS sequence"/>
</dbReference>
<gene>
    <name evidence="3" type="ORF">COT75_01180</name>
</gene>
<dbReference type="EMBL" id="PEZT01000007">
    <property type="protein sequence ID" value="PIS09499.1"/>
    <property type="molecule type" value="Genomic_DNA"/>
</dbReference>
<dbReference type="PANTHER" id="PTHR31157:SF1">
    <property type="entry name" value="SCP DOMAIN-CONTAINING PROTEIN"/>
    <property type="match status" value="1"/>
</dbReference>
<proteinExistence type="predicted"/>
<dbReference type="InterPro" id="IPR014044">
    <property type="entry name" value="CAP_dom"/>
</dbReference>
<dbReference type="Pfam" id="PF00188">
    <property type="entry name" value="CAP"/>
    <property type="match status" value="1"/>
</dbReference>
<evidence type="ECO:0000313" key="4">
    <source>
        <dbReference type="Proteomes" id="UP000230093"/>
    </source>
</evidence>